<dbReference type="CDD" id="cd17321">
    <property type="entry name" value="MFS_MMR_MDR_like"/>
    <property type="match status" value="1"/>
</dbReference>
<keyword evidence="6 8" id="KW-0472">Membrane</keyword>
<feature type="transmembrane region" description="Helical" evidence="8">
    <location>
        <begin position="214"/>
        <end position="234"/>
    </location>
</feature>
<feature type="domain" description="Major facilitator superfamily (MFS) profile" evidence="9">
    <location>
        <begin position="25"/>
        <end position="510"/>
    </location>
</feature>
<keyword evidence="4 8" id="KW-0812">Transmembrane</keyword>
<feature type="transmembrane region" description="Helical" evidence="8">
    <location>
        <begin position="152"/>
        <end position="173"/>
    </location>
</feature>
<evidence type="ECO:0000256" key="3">
    <source>
        <dbReference type="ARBA" id="ARBA00022475"/>
    </source>
</evidence>
<dbReference type="PRINTS" id="PR01036">
    <property type="entry name" value="TCRTETB"/>
</dbReference>
<feature type="transmembrane region" description="Helical" evidence="8">
    <location>
        <begin position="281"/>
        <end position="302"/>
    </location>
</feature>
<evidence type="ECO:0000313" key="11">
    <source>
        <dbReference type="Proteomes" id="UP001596083"/>
    </source>
</evidence>
<dbReference type="PANTHER" id="PTHR42718">
    <property type="entry name" value="MAJOR FACILITATOR SUPERFAMILY MULTIDRUG TRANSPORTER MFSC"/>
    <property type="match status" value="1"/>
</dbReference>
<comment type="caution">
    <text evidence="10">The sequence shown here is derived from an EMBL/GenBank/DDBJ whole genome shotgun (WGS) entry which is preliminary data.</text>
</comment>
<feature type="transmembrane region" description="Helical" evidence="8">
    <location>
        <begin position="344"/>
        <end position="365"/>
    </location>
</feature>
<dbReference type="InterPro" id="IPR020846">
    <property type="entry name" value="MFS_dom"/>
</dbReference>
<sequence>MTARTSAGKSALTQRADGHPRRWFIHGAVVAGLLMVIIDTTILNVALTTLADPVSGLGATQGQLQWATNGYVLVFGGLLFTSGVLGDRIGRRKLLIGGIVVFGAGSLVASLAESPATLIAARALMGAGGAAIMPQTLAIITNVFGDRERGRAIALWGAAIGTSVAIGPVVGGFLLEHFWWGSIFMVNIPVALVALAAVALVVPELKGSPGGFDPLGVALSFVGLVAMIWGIVHGGETSQWLSPAVVTALAVGIVTLALFVRHEMRTRFPAFDVRLFRDSRLSAAVGAVSLAFFAVGGVYFFISLYLQSVRGLSPLHAGLMMLPFALAQLFLAPRSVALAQRFGTRAVVAGGLGMTLAAVLLMQAVDAGTSPWLLIVIFLLWGGGMANVVPPATSSIMSVLSPAKAGAGAALNSTAQEVSIALGVAVLGSLVSTVYRSGITDALGPLPHSARAGAAESITGALAETEKLDPSAAAALAGQAQAAFTDAMHLAAGVAVVALGLGMAATLKWMPGRTPHAAPDNNTTAQPAEHNA</sequence>
<keyword evidence="3" id="KW-1003">Cell membrane</keyword>
<name>A0ABW0Z6V3_9ACTN</name>
<dbReference type="InterPro" id="IPR036259">
    <property type="entry name" value="MFS_trans_sf"/>
</dbReference>
<keyword evidence="5 8" id="KW-1133">Transmembrane helix</keyword>
<evidence type="ECO:0000256" key="2">
    <source>
        <dbReference type="ARBA" id="ARBA00022448"/>
    </source>
</evidence>
<feature type="transmembrane region" description="Helical" evidence="8">
    <location>
        <begin position="371"/>
        <end position="389"/>
    </location>
</feature>
<dbReference type="Gene3D" id="1.20.1720.10">
    <property type="entry name" value="Multidrug resistance protein D"/>
    <property type="match status" value="1"/>
</dbReference>
<gene>
    <name evidence="10" type="ORF">ACFP1Z_30795</name>
</gene>
<dbReference type="PANTHER" id="PTHR42718:SF42">
    <property type="entry name" value="EXPORT PROTEIN"/>
    <property type="match status" value="1"/>
</dbReference>
<feature type="transmembrane region" description="Helical" evidence="8">
    <location>
        <begin position="66"/>
        <end position="85"/>
    </location>
</feature>
<dbReference type="Gene3D" id="1.20.1250.20">
    <property type="entry name" value="MFS general substrate transporter like domains"/>
    <property type="match status" value="1"/>
</dbReference>
<evidence type="ECO:0000256" key="8">
    <source>
        <dbReference type="SAM" id="Phobius"/>
    </source>
</evidence>
<evidence type="ECO:0000256" key="6">
    <source>
        <dbReference type="ARBA" id="ARBA00023136"/>
    </source>
</evidence>
<evidence type="ECO:0000256" key="4">
    <source>
        <dbReference type="ARBA" id="ARBA00022692"/>
    </source>
</evidence>
<dbReference type="PROSITE" id="PS50850">
    <property type="entry name" value="MFS"/>
    <property type="match status" value="1"/>
</dbReference>
<dbReference type="EMBL" id="JBHSPB010000029">
    <property type="protein sequence ID" value="MFC5724551.1"/>
    <property type="molecule type" value="Genomic_DNA"/>
</dbReference>
<keyword evidence="2" id="KW-0813">Transport</keyword>
<dbReference type="InterPro" id="IPR004638">
    <property type="entry name" value="EmrB-like"/>
</dbReference>
<dbReference type="Pfam" id="PF07690">
    <property type="entry name" value="MFS_1"/>
    <property type="match status" value="1"/>
</dbReference>
<evidence type="ECO:0000259" key="9">
    <source>
        <dbReference type="PROSITE" id="PS50850"/>
    </source>
</evidence>
<keyword evidence="7" id="KW-0046">Antibiotic resistance</keyword>
<feature type="transmembrane region" description="Helical" evidence="8">
    <location>
        <begin position="118"/>
        <end position="140"/>
    </location>
</feature>
<feature type="transmembrane region" description="Helical" evidence="8">
    <location>
        <begin position="23"/>
        <end position="46"/>
    </location>
</feature>
<organism evidence="10 11">
    <name type="scientific">Streptomyces gamaensis</name>
    <dbReference type="NCBI Taxonomy" id="1763542"/>
    <lineage>
        <taxon>Bacteria</taxon>
        <taxon>Bacillati</taxon>
        <taxon>Actinomycetota</taxon>
        <taxon>Actinomycetes</taxon>
        <taxon>Kitasatosporales</taxon>
        <taxon>Streptomycetaceae</taxon>
        <taxon>Streptomyces</taxon>
    </lineage>
</organism>
<feature type="transmembrane region" description="Helical" evidence="8">
    <location>
        <begin position="240"/>
        <end position="260"/>
    </location>
</feature>
<evidence type="ECO:0000313" key="10">
    <source>
        <dbReference type="EMBL" id="MFC5724551.1"/>
    </source>
</evidence>
<feature type="transmembrane region" description="Helical" evidence="8">
    <location>
        <begin position="490"/>
        <end position="510"/>
    </location>
</feature>
<evidence type="ECO:0000256" key="7">
    <source>
        <dbReference type="ARBA" id="ARBA00023251"/>
    </source>
</evidence>
<feature type="transmembrane region" description="Helical" evidence="8">
    <location>
        <begin position="314"/>
        <end position="332"/>
    </location>
</feature>
<evidence type="ECO:0000256" key="5">
    <source>
        <dbReference type="ARBA" id="ARBA00022989"/>
    </source>
</evidence>
<feature type="transmembrane region" description="Helical" evidence="8">
    <location>
        <begin position="94"/>
        <end position="112"/>
    </location>
</feature>
<keyword evidence="11" id="KW-1185">Reference proteome</keyword>
<accession>A0ABW0Z6V3</accession>
<comment type="subcellular location">
    <subcellularLocation>
        <location evidence="1">Cell membrane</location>
        <topology evidence="1">Multi-pass membrane protein</topology>
    </subcellularLocation>
</comment>
<dbReference type="RefSeq" id="WP_390321011.1">
    <property type="nucleotide sequence ID" value="NZ_JBHSPB010000029.1"/>
</dbReference>
<dbReference type="Proteomes" id="UP001596083">
    <property type="component" value="Unassembled WGS sequence"/>
</dbReference>
<reference evidence="11" key="1">
    <citation type="journal article" date="2019" name="Int. J. Syst. Evol. Microbiol.">
        <title>The Global Catalogue of Microorganisms (GCM) 10K type strain sequencing project: providing services to taxonomists for standard genome sequencing and annotation.</title>
        <authorList>
            <consortium name="The Broad Institute Genomics Platform"/>
            <consortium name="The Broad Institute Genome Sequencing Center for Infectious Disease"/>
            <person name="Wu L."/>
            <person name="Ma J."/>
        </authorList>
    </citation>
    <scope>NUCLEOTIDE SEQUENCE [LARGE SCALE GENOMIC DNA]</scope>
    <source>
        <strain evidence="11">CGMCC 4.7304</strain>
    </source>
</reference>
<evidence type="ECO:0000256" key="1">
    <source>
        <dbReference type="ARBA" id="ARBA00004651"/>
    </source>
</evidence>
<dbReference type="InterPro" id="IPR011701">
    <property type="entry name" value="MFS"/>
</dbReference>
<feature type="transmembrane region" description="Helical" evidence="8">
    <location>
        <begin position="179"/>
        <end position="202"/>
    </location>
</feature>
<dbReference type="SUPFAM" id="SSF103473">
    <property type="entry name" value="MFS general substrate transporter"/>
    <property type="match status" value="1"/>
</dbReference>
<proteinExistence type="predicted"/>
<dbReference type="NCBIfam" id="TIGR00711">
    <property type="entry name" value="efflux_EmrB"/>
    <property type="match status" value="1"/>
</dbReference>
<protein>
    <submittedName>
        <fullName evidence="10">MFS transporter</fullName>
    </submittedName>
</protein>